<dbReference type="PANTHER" id="PTHR12281">
    <property type="entry name" value="RP42 RELATED"/>
    <property type="match status" value="1"/>
</dbReference>
<name>A0AAJ7U993_PETMA</name>
<dbReference type="GO" id="GO:0097602">
    <property type="term" value="F:cullin family protein binding"/>
    <property type="evidence" value="ECO:0007669"/>
    <property type="project" value="TreeGrafter"/>
</dbReference>
<evidence type="ECO:0000256" key="2">
    <source>
        <dbReference type="ARBA" id="ARBA00004236"/>
    </source>
</evidence>
<feature type="compositionally biased region" description="Basic and acidic residues" evidence="11">
    <location>
        <begin position="318"/>
        <end position="327"/>
    </location>
</feature>
<feature type="compositionally biased region" description="Gly residues" evidence="11">
    <location>
        <begin position="328"/>
        <end position="339"/>
    </location>
</feature>
<evidence type="ECO:0000256" key="7">
    <source>
        <dbReference type="ARBA" id="ARBA00023136"/>
    </source>
</evidence>
<dbReference type="InterPro" id="IPR005176">
    <property type="entry name" value="PONY_dom"/>
</dbReference>
<keyword evidence="13" id="KW-1185">Reference proteome</keyword>
<accession>A0AAJ7U993</accession>
<feature type="compositionally biased region" description="Basic residues" evidence="11">
    <location>
        <begin position="10"/>
        <end position="22"/>
    </location>
</feature>
<reference evidence="14" key="1">
    <citation type="submission" date="2025-08" db="UniProtKB">
        <authorList>
            <consortium name="RefSeq"/>
        </authorList>
    </citation>
    <scope>IDENTIFICATION</scope>
    <source>
        <tissue evidence="14">Sperm</tissue>
    </source>
</reference>
<dbReference type="InterPro" id="IPR042460">
    <property type="entry name" value="DCN1-like_PONY"/>
</dbReference>
<dbReference type="Proteomes" id="UP001318040">
    <property type="component" value="Chromosome 58"/>
</dbReference>
<dbReference type="GO" id="GO:2000436">
    <property type="term" value="P:positive regulation of protein neddylation"/>
    <property type="evidence" value="ECO:0007669"/>
    <property type="project" value="UniProtKB-ARBA"/>
</dbReference>
<evidence type="ECO:0000256" key="5">
    <source>
        <dbReference type="ARBA" id="ARBA00022490"/>
    </source>
</evidence>
<sequence length="393" mass="41308">MGQCVARCGRGSHRHGHRHRHANGTAHGGGNGAAKPGRGPTLRGGGGRRSDAAAVNSEEAQNGGPARATAGTAATAGAGPKRRTSWLGDVVGGVVGGSCVGAGCPLGNAGEHGYGGGGGGGVQERRVEELFRRYRDEHEDAVLEEGVQRLCHDLGSEPADFTALVLAWKFNACTVCQFTRAEFFSGCRSMRADSIRSLRSRLPDLFSDLRHEDSFRDFYRYAFHLGLADADDGGAACRWGAAAELWRRVYARDAPPLLGLWLLFLGENPGGVRGVSRDTWLMFPSFAHAAGPDLAGYAEDEAWPSLFDAFAEWARGRDGQDRPRVAEGGDGGGGDGDAAGEGRDAEDEGGGKRERRGGRSCRSRGGEDARGAATPWACVERRSSAGEAAAQDG</sequence>
<dbReference type="Gene3D" id="1.10.238.10">
    <property type="entry name" value="EF-hand"/>
    <property type="match status" value="1"/>
</dbReference>
<dbReference type="InterPro" id="IPR014764">
    <property type="entry name" value="DCN-prot"/>
</dbReference>
<dbReference type="FunFam" id="1.10.238.10:FF:000126">
    <property type="entry name" value="DCN1-like protein"/>
    <property type="match status" value="1"/>
</dbReference>
<feature type="compositionally biased region" description="Basic residues" evidence="11">
    <location>
        <begin position="353"/>
        <end position="362"/>
    </location>
</feature>
<dbReference type="GO" id="GO:0045116">
    <property type="term" value="P:protein neddylation"/>
    <property type="evidence" value="ECO:0007669"/>
    <property type="project" value="TreeGrafter"/>
</dbReference>
<evidence type="ECO:0000256" key="10">
    <source>
        <dbReference type="RuleBase" id="RU363131"/>
    </source>
</evidence>
<dbReference type="GO" id="GO:0005886">
    <property type="term" value="C:plasma membrane"/>
    <property type="evidence" value="ECO:0007669"/>
    <property type="project" value="UniProtKB-SubCell"/>
</dbReference>
<evidence type="ECO:0000256" key="6">
    <source>
        <dbReference type="ARBA" id="ARBA00022707"/>
    </source>
</evidence>
<proteinExistence type="predicted"/>
<evidence type="ECO:0000256" key="3">
    <source>
        <dbReference type="ARBA" id="ARBA00004556"/>
    </source>
</evidence>
<evidence type="ECO:0000256" key="11">
    <source>
        <dbReference type="SAM" id="MobiDB-lite"/>
    </source>
</evidence>
<dbReference type="GO" id="GO:0048471">
    <property type="term" value="C:perinuclear region of cytoplasm"/>
    <property type="evidence" value="ECO:0007669"/>
    <property type="project" value="UniProtKB-SubCell"/>
</dbReference>
<feature type="region of interest" description="Disordered" evidence="11">
    <location>
        <begin position="1"/>
        <end position="83"/>
    </location>
</feature>
<organism evidence="13 14">
    <name type="scientific">Petromyzon marinus</name>
    <name type="common">Sea lamprey</name>
    <dbReference type="NCBI Taxonomy" id="7757"/>
    <lineage>
        <taxon>Eukaryota</taxon>
        <taxon>Metazoa</taxon>
        <taxon>Chordata</taxon>
        <taxon>Craniata</taxon>
        <taxon>Vertebrata</taxon>
        <taxon>Cyclostomata</taxon>
        <taxon>Hyperoartia</taxon>
        <taxon>Petromyzontiformes</taxon>
        <taxon>Petromyzontidae</taxon>
        <taxon>Petromyzon</taxon>
    </lineage>
</organism>
<dbReference type="Pfam" id="PF03556">
    <property type="entry name" value="Cullin_binding"/>
    <property type="match status" value="1"/>
</dbReference>
<evidence type="ECO:0000259" key="12">
    <source>
        <dbReference type="PROSITE" id="PS51229"/>
    </source>
</evidence>
<evidence type="ECO:0000256" key="9">
    <source>
        <dbReference type="ARBA" id="ARBA00023288"/>
    </source>
</evidence>
<evidence type="ECO:0000256" key="4">
    <source>
        <dbReference type="ARBA" id="ARBA00022475"/>
    </source>
</evidence>
<keyword evidence="7" id="KW-0472">Membrane</keyword>
<dbReference type="PROSITE" id="PS51229">
    <property type="entry name" value="DCUN1"/>
    <property type="match status" value="1"/>
</dbReference>
<dbReference type="GO" id="GO:0031624">
    <property type="term" value="F:ubiquitin conjugating enzyme binding"/>
    <property type="evidence" value="ECO:0007669"/>
    <property type="project" value="TreeGrafter"/>
</dbReference>
<evidence type="ECO:0000313" key="14">
    <source>
        <dbReference type="RefSeq" id="XP_032832105.1"/>
    </source>
</evidence>
<dbReference type="Gene3D" id="1.10.238.200">
    <property type="entry name" value="Cullin, PONY binding domain"/>
    <property type="match status" value="1"/>
</dbReference>
<evidence type="ECO:0000256" key="8">
    <source>
        <dbReference type="ARBA" id="ARBA00023242"/>
    </source>
</evidence>
<protein>
    <recommendedName>
        <fullName evidence="10">DCN1-like protein</fullName>
    </recommendedName>
    <alternativeName>
        <fullName evidence="10">Defective in cullin neddylation protein 1-like protein</fullName>
    </alternativeName>
</protein>
<dbReference type="PANTHER" id="PTHR12281:SF31">
    <property type="entry name" value="DCN1-LIKE PROTEIN 3"/>
    <property type="match status" value="1"/>
</dbReference>
<keyword evidence="5" id="KW-0963">Cytoplasm</keyword>
<keyword evidence="4" id="KW-1003">Cell membrane</keyword>
<feature type="domain" description="DCUN1" evidence="12">
    <location>
        <begin position="122"/>
        <end position="315"/>
    </location>
</feature>
<dbReference type="AlphaFoldDB" id="A0AAJ7U993"/>
<keyword evidence="6" id="KW-0519">Myristate</keyword>
<keyword evidence="8" id="KW-0539">Nucleus</keyword>
<evidence type="ECO:0000256" key="1">
    <source>
        <dbReference type="ARBA" id="ARBA00004123"/>
    </source>
</evidence>
<comment type="subcellular location">
    <subcellularLocation>
        <location evidence="2">Cell membrane</location>
    </subcellularLocation>
    <subcellularLocation>
        <location evidence="3">Cytoplasm</location>
        <location evidence="3">Perinuclear region</location>
    </subcellularLocation>
    <subcellularLocation>
        <location evidence="1">Nucleus</location>
    </subcellularLocation>
</comment>
<feature type="region of interest" description="Disordered" evidence="11">
    <location>
        <begin position="318"/>
        <end position="393"/>
    </location>
</feature>
<keyword evidence="9" id="KW-0449">Lipoprotein</keyword>
<gene>
    <name evidence="14" type="primary">LOC116955200</name>
</gene>
<dbReference type="GO" id="GO:0005634">
    <property type="term" value="C:nucleus"/>
    <property type="evidence" value="ECO:0007669"/>
    <property type="project" value="UniProtKB-SubCell"/>
</dbReference>
<dbReference type="RefSeq" id="XP_032832105.1">
    <property type="nucleotide sequence ID" value="XM_032976214.1"/>
</dbReference>
<dbReference type="GO" id="GO:0000151">
    <property type="term" value="C:ubiquitin ligase complex"/>
    <property type="evidence" value="ECO:0007669"/>
    <property type="project" value="TreeGrafter"/>
</dbReference>
<dbReference type="FunFam" id="1.10.238.200:FF:000003">
    <property type="entry name" value="DCN1-like protein 3"/>
    <property type="match status" value="1"/>
</dbReference>
<feature type="compositionally biased region" description="Low complexity" evidence="11">
    <location>
        <begin position="63"/>
        <end position="79"/>
    </location>
</feature>
<dbReference type="GO" id="GO:0032182">
    <property type="term" value="F:ubiquitin-like protein binding"/>
    <property type="evidence" value="ECO:0007669"/>
    <property type="project" value="TreeGrafter"/>
</dbReference>
<dbReference type="KEGG" id="pmrn:116955200"/>
<evidence type="ECO:0000313" key="13">
    <source>
        <dbReference type="Proteomes" id="UP001318040"/>
    </source>
</evidence>